<dbReference type="InterPro" id="IPR036527">
    <property type="entry name" value="SCP2_sterol-bd_dom_sf"/>
</dbReference>
<dbReference type="Gene3D" id="3.30.1050.10">
    <property type="entry name" value="SCP2 sterol-binding domain"/>
    <property type="match status" value="1"/>
</dbReference>
<evidence type="ECO:0000313" key="3">
    <source>
        <dbReference type="Proteomes" id="UP000078070"/>
    </source>
</evidence>
<gene>
    <name evidence="2" type="ORF">A8C75_07960</name>
</gene>
<dbReference type="InterPro" id="IPR003033">
    <property type="entry name" value="SCP2_sterol-bd_dom"/>
</dbReference>
<dbReference type="AlphaFoldDB" id="A0A1A9F5Z1"/>
<dbReference type="STRING" id="1821621.A8C75_07960"/>
<feature type="domain" description="SCP2" evidence="1">
    <location>
        <begin position="14"/>
        <end position="101"/>
    </location>
</feature>
<proteinExistence type="predicted"/>
<dbReference type="GO" id="GO:0005829">
    <property type="term" value="C:cytosol"/>
    <property type="evidence" value="ECO:0007669"/>
    <property type="project" value="TreeGrafter"/>
</dbReference>
<name>A0A1A9F5Z1_9GAMM</name>
<sequence length="107" mass="12208">MSVDQVIDKLPSRFCPDQAKDLNCTFQFIIDDENAFYIAIQDQQCQVVRQHHADPDITLYVGSEAFIRVVTGEQDGMSAFLKGQLRAEGNIMLATRLGKLFSRQRQR</sequence>
<dbReference type="KEGG" id="mars:A8C75_07960"/>
<organism evidence="2 3">
    <name type="scientific">Marinobacterium aestuarii</name>
    <dbReference type="NCBI Taxonomy" id="1821621"/>
    <lineage>
        <taxon>Bacteria</taxon>
        <taxon>Pseudomonadati</taxon>
        <taxon>Pseudomonadota</taxon>
        <taxon>Gammaproteobacteria</taxon>
        <taxon>Oceanospirillales</taxon>
        <taxon>Oceanospirillaceae</taxon>
        <taxon>Marinobacterium</taxon>
    </lineage>
</organism>
<dbReference type="EMBL" id="CP015839">
    <property type="protein sequence ID" value="ANG65153.1"/>
    <property type="molecule type" value="Genomic_DNA"/>
</dbReference>
<accession>A0A1A9F5Z1</accession>
<dbReference type="PANTHER" id="PTHR10094">
    <property type="entry name" value="STEROL CARRIER PROTEIN 2 SCP-2 FAMILY PROTEIN"/>
    <property type="match status" value="1"/>
</dbReference>
<dbReference type="PANTHER" id="PTHR10094:SF25">
    <property type="entry name" value="SCP2 STEROL-BINDING DOMAIN-CONTAINING PROTEIN 1"/>
    <property type="match status" value="1"/>
</dbReference>
<protein>
    <submittedName>
        <fullName evidence="2">SCP-2 family sterol carrier protein</fullName>
    </submittedName>
</protein>
<evidence type="ECO:0000313" key="2">
    <source>
        <dbReference type="EMBL" id="ANG65153.1"/>
    </source>
</evidence>
<dbReference type="SUPFAM" id="SSF55718">
    <property type="entry name" value="SCP-like"/>
    <property type="match status" value="1"/>
</dbReference>
<dbReference type="Proteomes" id="UP000078070">
    <property type="component" value="Chromosome"/>
</dbReference>
<reference evidence="2 3" key="2">
    <citation type="journal article" date="2018" name="Int. J. Syst. Evol. Microbiol.">
        <title>Marinobacterium aestuarii sp. nov., a benzene-degrading marine bacterium isolated from estuary sediment.</title>
        <authorList>
            <person name="Bae S.S."/>
            <person name="Jung J."/>
            <person name="Chung D."/>
            <person name="Baek K."/>
        </authorList>
    </citation>
    <scope>NUCLEOTIDE SEQUENCE [LARGE SCALE GENOMIC DNA]</scope>
    <source>
        <strain evidence="2 3">ST58-10</strain>
    </source>
</reference>
<keyword evidence="3" id="KW-1185">Reference proteome</keyword>
<reference evidence="3" key="1">
    <citation type="submission" date="2016-05" db="EMBL/GenBank/DDBJ databases">
        <authorList>
            <person name="Baek K."/>
            <person name="Yang S.-J."/>
        </authorList>
    </citation>
    <scope>NUCLEOTIDE SEQUENCE [LARGE SCALE GENOMIC DNA]</scope>
    <source>
        <strain evidence="3">ST58-10</strain>
    </source>
</reference>
<evidence type="ECO:0000259" key="1">
    <source>
        <dbReference type="Pfam" id="PF02036"/>
    </source>
</evidence>
<dbReference type="Pfam" id="PF02036">
    <property type="entry name" value="SCP2"/>
    <property type="match status" value="1"/>
</dbReference>